<proteinExistence type="predicted"/>
<dbReference type="OrthoDB" id="196650at2759"/>
<feature type="transmembrane region" description="Helical" evidence="6">
    <location>
        <begin position="294"/>
        <end position="316"/>
    </location>
</feature>
<dbReference type="CDD" id="cd17390">
    <property type="entry name" value="MFS_MFSD9"/>
    <property type="match status" value="1"/>
</dbReference>
<dbReference type="PROSITE" id="PS50850">
    <property type="entry name" value="MFS"/>
    <property type="match status" value="1"/>
</dbReference>
<dbReference type="GO" id="GO:0016020">
    <property type="term" value="C:membrane"/>
    <property type="evidence" value="ECO:0007669"/>
    <property type="project" value="UniProtKB-SubCell"/>
</dbReference>
<evidence type="ECO:0000259" key="7">
    <source>
        <dbReference type="PROSITE" id="PS50850"/>
    </source>
</evidence>
<feature type="transmembrane region" description="Helical" evidence="6">
    <location>
        <begin position="100"/>
        <end position="120"/>
    </location>
</feature>
<keyword evidence="9" id="KW-1185">Reference proteome</keyword>
<dbReference type="PANTHER" id="PTHR24002:SF3">
    <property type="entry name" value="SOLUTE CARRIER FAMILY 22 MEMBER 18"/>
    <property type="match status" value="1"/>
</dbReference>
<dbReference type="InterPro" id="IPR011701">
    <property type="entry name" value="MFS"/>
</dbReference>
<keyword evidence="3 6" id="KW-1133">Transmembrane helix</keyword>
<dbReference type="Gene3D" id="1.20.1250.20">
    <property type="entry name" value="MFS general substrate transporter like domains"/>
    <property type="match status" value="1"/>
</dbReference>
<feature type="transmembrane region" description="Helical" evidence="6">
    <location>
        <begin position="161"/>
        <end position="181"/>
    </location>
</feature>
<sequence>MAQGPSKSTFLLLFLFVFIEILGFSIILPLFPYLVHEYEASPVLIGCVMAANALAQFVGAPFLGRLSDLYGRRPVLLVCIASTLGSFLLLAFAQSMTAVFLSRVLDGILGGNIALAQAYITDVTGEGERTRSLGLVGAAFGLGFIVGPALGGTLVGWHPRYPALAAALLSFINLIGAYFLLTESLTAEKMKAAQDTRKQSPSLGLLLGFKFAYNLVFTMFESTFSLYNKNRFGLTARQSSYVLCFVALLFAMLQGGGITRLTRRISEARLIVASFFVLSFSLFFWALASSIPLLLLALVPFSLSSGALNTLINSLITKHVKSHEIGGALGITSSVGSLTRVIAPVVGSQLLQTWAEAAPGLVAAAFLLVVALYARARLPAIATVPSPPPTNHADTTAKAKKAT</sequence>
<feature type="transmembrane region" description="Helical" evidence="6">
    <location>
        <begin position="43"/>
        <end position="63"/>
    </location>
</feature>
<feature type="transmembrane region" description="Helical" evidence="6">
    <location>
        <begin position="240"/>
        <end position="258"/>
    </location>
</feature>
<dbReference type="Proteomes" id="UP000011083">
    <property type="component" value="Unassembled WGS sequence"/>
</dbReference>
<dbReference type="OMA" id="EWYVNIS"/>
<protein>
    <submittedName>
        <fullName evidence="8">Transporter, major facilitator subfamily protein</fullName>
    </submittedName>
</protein>
<evidence type="ECO:0000256" key="2">
    <source>
        <dbReference type="ARBA" id="ARBA00022692"/>
    </source>
</evidence>
<feature type="transmembrane region" description="Helical" evidence="6">
    <location>
        <begin position="328"/>
        <end position="351"/>
    </location>
</feature>
<comment type="subcellular location">
    <subcellularLocation>
        <location evidence="1">Membrane</location>
        <topology evidence="1">Multi-pass membrane protein</topology>
    </subcellularLocation>
</comment>
<organism evidence="8 9">
    <name type="scientific">Acanthamoeba castellanii (strain ATCC 30010 / Neff)</name>
    <dbReference type="NCBI Taxonomy" id="1257118"/>
    <lineage>
        <taxon>Eukaryota</taxon>
        <taxon>Amoebozoa</taxon>
        <taxon>Discosea</taxon>
        <taxon>Longamoebia</taxon>
        <taxon>Centramoebida</taxon>
        <taxon>Acanthamoebidae</taxon>
        <taxon>Acanthamoeba</taxon>
    </lineage>
</organism>
<accession>L8GHU4</accession>
<evidence type="ECO:0000256" key="6">
    <source>
        <dbReference type="SAM" id="Phobius"/>
    </source>
</evidence>
<feature type="transmembrane region" description="Helical" evidence="6">
    <location>
        <begin position="12"/>
        <end position="31"/>
    </location>
</feature>
<feature type="transmembrane region" description="Helical" evidence="6">
    <location>
        <begin position="357"/>
        <end position="374"/>
    </location>
</feature>
<evidence type="ECO:0000256" key="1">
    <source>
        <dbReference type="ARBA" id="ARBA00004141"/>
    </source>
</evidence>
<feature type="transmembrane region" description="Helical" evidence="6">
    <location>
        <begin position="132"/>
        <end position="155"/>
    </location>
</feature>
<name>L8GHU4_ACACF</name>
<dbReference type="GO" id="GO:0005635">
    <property type="term" value="C:nuclear envelope"/>
    <property type="evidence" value="ECO:0007669"/>
    <property type="project" value="TreeGrafter"/>
</dbReference>
<dbReference type="AlphaFoldDB" id="L8GHU4"/>
<evidence type="ECO:0000256" key="3">
    <source>
        <dbReference type="ARBA" id="ARBA00022989"/>
    </source>
</evidence>
<dbReference type="GeneID" id="14912768"/>
<dbReference type="KEGG" id="acan:ACA1_374000"/>
<dbReference type="Pfam" id="PF07690">
    <property type="entry name" value="MFS_1"/>
    <property type="match status" value="1"/>
</dbReference>
<dbReference type="EMBL" id="KB008119">
    <property type="protein sequence ID" value="ELR12333.1"/>
    <property type="molecule type" value="Genomic_DNA"/>
</dbReference>
<feature type="transmembrane region" description="Helical" evidence="6">
    <location>
        <begin position="202"/>
        <end position="220"/>
    </location>
</feature>
<keyword evidence="4 6" id="KW-0472">Membrane</keyword>
<dbReference type="InterPro" id="IPR020846">
    <property type="entry name" value="MFS_dom"/>
</dbReference>
<evidence type="ECO:0000256" key="4">
    <source>
        <dbReference type="ARBA" id="ARBA00023136"/>
    </source>
</evidence>
<keyword evidence="2 6" id="KW-0812">Transmembrane</keyword>
<feature type="domain" description="Major facilitator superfamily (MFS) profile" evidence="7">
    <location>
        <begin position="9"/>
        <end position="382"/>
    </location>
</feature>
<dbReference type="VEuPathDB" id="AmoebaDB:ACA1_374000"/>
<evidence type="ECO:0000313" key="8">
    <source>
        <dbReference type="EMBL" id="ELR12333.1"/>
    </source>
</evidence>
<evidence type="ECO:0000256" key="5">
    <source>
        <dbReference type="SAM" id="MobiDB-lite"/>
    </source>
</evidence>
<dbReference type="GO" id="GO:0022857">
    <property type="term" value="F:transmembrane transporter activity"/>
    <property type="evidence" value="ECO:0007669"/>
    <property type="project" value="InterPro"/>
</dbReference>
<feature type="region of interest" description="Disordered" evidence="5">
    <location>
        <begin position="384"/>
        <end position="403"/>
    </location>
</feature>
<dbReference type="InterPro" id="IPR036259">
    <property type="entry name" value="MFS_trans_sf"/>
</dbReference>
<dbReference type="PANTHER" id="PTHR24002">
    <property type="entry name" value="SOLUTE CARRIER FAMILY 22 MEMBER 18"/>
    <property type="match status" value="1"/>
</dbReference>
<dbReference type="InterPro" id="IPR001958">
    <property type="entry name" value="Tet-R_TetA/multi-R_MdtG-like"/>
</dbReference>
<dbReference type="SUPFAM" id="SSF103473">
    <property type="entry name" value="MFS general substrate transporter"/>
    <property type="match status" value="1"/>
</dbReference>
<feature type="transmembrane region" description="Helical" evidence="6">
    <location>
        <begin position="270"/>
        <end position="288"/>
    </location>
</feature>
<evidence type="ECO:0000313" key="9">
    <source>
        <dbReference type="Proteomes" id="UP000011083"/>
    </source>
</evidence>
<dbReference type="RefSeq" id="XP_004334346.1">
    <property type="nucleotide sequence ID" value="XM_004334298.1"/>
</dbReference>
<reference evidence="8 9" key="1">
    <citation type="journal article" date="2013" name="Genome Biol.">
        <title>Genome of Acanthamoeba castellanii highlights extensive lateral gene transfer and early evolution of tyrosine kinase signaling.</title>
        <authorList>
            <person name="Clarke M."/>
            <person name="Lohan A.J."/>
            <person name="Liu B."/>
            <person name="Lagkouvardos I."/>
            <person name="Roy S."/>
            <person name="Zafar N."/>
            <person name="Bertelli C."/>
            <person name="Schilde C."/>
            <person name="Kianianmomeni A."/>
            <person name="Burglin T.R."/>
            <person name="Frech C."/>
            <person name="Turcotte B."/>
            <person name="Kopec K.O."/>
            <person name="Synnott J.M."/>
            <person name="Choo C."/>
            <person name="Paponov I."/>
            <person name="Finkler A."/>
            <person name="Soon Heng Tan C."/>
            <person name="Hutchins A.P."/>
            <person name="Weinmeier T."/>
            <person name="Rattei T."/>
            <person name="Chu J.S."/>
            <person name="Gimenez G."/>
            <person name="Irimia M."/>
            <person name="Rigden D.J."/>
            <person name="Fitzpatrick D.A."/>
            <person name="Lorenzo-Morales J."/>
            <person name="Bateman A."/>
            <person name="Chiu C.H."/>
            <person name="Tang P."/>
            <person name="Hegemann P."/>
            <person name="Fromm H."/>
            <person name="Raoult D."/>
            <person name="Greub G."/>
            <person name="Miranda-Saavedra D."/>
            <person name="Chen N."/>
            <person name="Nash P."/>
            <person name="Ginger M.L."/>
            <person name="Horn M."/>
            <person name="Schaap P."/>
            <person name="Caler L."/>
            <person name="Loftus B."/>
        </authorList>
    </citation>
    <scope>NUCLEOTIDE SEQUENCE [LARGE SCALE GENOMIC DNA]</scope>
    <source>
        <strain evidence="8 9">Neff</strain>
    </source>
</reference>
<dbReference type="PRINTS" id="PR01035">
    <property type="entry name" value="TCRTETA"/>
</dbReference>
<gene>
    <name evidence="8" type="ORF">ACA1_374000</name>
</gene>
<feature type="transmembrane region" description="Helical" evidence="6">
    <location>
        <begin position="75"/>
        <end position="94"/>
    </location>
</feature>